<evidence type="ECO:0000256" key="6">
    <source>
        <dbReference type="SAM" id="Phobius"/>
    </source>
</evidence>
<keyword evidence="4 6" id="KW-1133">Transmembrane helix</keyword>
<dbReference type="Pfam" id="PF00482">
    <property type="entry name" value="T2SSF"/>
    <property type="match status" value="1"/>
</dbReference>
<evidence type="ECO:0000259" key="7">
    <source>
        <dbReference type="Pfam" id="PF00482"/>
    </source>
</evidence>
<evidence type="ECO:0000313" key="9">
    <source>
        <dbReference type="Proteomes" id="UP000093053"/>
    </source>
</evidence>
<dbReference type="Proteomes" id="UP000093053">
    <property type="component" value="Chromosome"/>
</dbReference>
<feature type="domain" description="Type II secretion system protein GspF" evidence="7">
    <location>
        <begin position="96"/>
        <end position="211"/>
    </location>
</feature>
<evidence type="ECO:0000256" key="4">
    <source>
        <dbReference type="ARBA" id="ARBA00022989"/>
    </source>
</evidence>
<evidence type="ECO:0000256" key="1">
    <source>
        <dbReference type="ARBA" id="ARBA00004651"/>
    </source>
</evidence>
<dbReference type="EMBL" id="CP016793">
    <property type="protein sequence ID" value="ANZ36813.1"/>
    <property type="molecule type" value="Genomic_DNA"/>
</dbReference>
<evidence type="ECO:0000256" key="3">
    <source>
        <dbReference type="ARBA" id="ARBA00022692"/>
    </source>
</evidence>
<protein>
    <recommendedName>
        <fullName evidence="7">Type II secretion system protein GspF domain-containing protein</fullName>
    </recommendedName>
</protein>
<gene>
    <name evidence="8" type="ORF">BBK82_12770</name>
</gene>
<dbReference type="KEGG" id="led:BBK82_12770"/>
<dbReference type="GO" id="GO:0005886">
    <property type="term" value="C:plasma membrane"/>
    <property type="evidence" value="ECO:0007669"/>
    <property type="project" value="UniProtKB-SubCell"/>
</dbReference>
<name>A0A1B2HGH6_9PSEU</name>
<organism evidence="8 9">
    <name type="scientific">Lentzea guizhouensis</name>
    <dbReference type="NCBI Taxonomy" id="1586287"/>
    <lineage>
        <taxon>Bacteria</taxon>
        <taxon>Bacillati</taxon>
        <taxon>Actinomycetota</taxon>
        <taxon>Actinomycetes</taxon>
        <taxon>Pseudonocardiales</taxon>
        <taxon>Pseudonocardiaceae</taxon>
        <taxon>Lentzea</taxon>
    </lineage>
</organism>
<evidence type="ECO:0000256" key="2">
    <source>
        <dbReference type="ARBA" id="ARBA00022475"/>
    </source>
</evidence>
<evidence type="ECO:0000313" key="8">
    <source>
        <dbReference type="EMBL" id="ANZ36813.1"/>
    </source>
</evidence>
<feature type="transmembrane region" description="Helical" evidence="6">
    <location>
        <begin position="197"/>
        <end position="215"/>
    </location>
</feature>
<dbReference type="STRING" id="1586287.BBK82_12770"/>
<keyword evidence="3 6" id="KW-0812">Transmembrane</keyword>
<comment type="subcellular location">
    <subcellularLocation>
        <location evidence="1">Cell membrane</location>
        <topology evidence="1">Multi-pass membrane protein</topology>
    </subcellularLocation>
</comment>
<keyword evidence="5 6" id="KW-0472">Membrane</keyword>
<keyword evidence="9" id="KW-1185">Reference proteome</keyword>
<sequence>MLGLLLLAAALLTWPHIKPITRLRPKKNRTIQVPKWFWTLAAAAAICAAAGIGGLVAAAVIAITIERILKRTSQERDQRNAAEALSNGLGGVIDELRTGAHPATAAEGAAHDTPSPAKEVLTTAAATSRNGGDVERALKELHQPLLRPAVDRLARAWHVSTNHGVALADVLEATKRDLDQRAAFARQVQARMAGPRASALVLAGLPVFGVLLGELSGAGPLHVLIGTAAGQALLVTGAMLLAAGLWWTKRITEP</sequence>
<feature type="transmembrane region" description="Helical" evidence="6">
    <location>
        <begin position="221"/>
        <end position="247"/>
    </location>
</feature>
<feature type="transmembrane region" description="Helical" evidence="6">
    <location>
        <begin position="36"/>
        <end position="65"/>
    </location>
</feature>
<reference evidence="8 9" key="1">
    <citation type="submission" date="2016-07" db="EMBL/GenBank/DDBJ databases">
        <title>Complete genome sequence of the Lentzea guizhouensis DHS C013.</title>
        <authorList>
            <person name="Cao C."/>
        </authorList>
    </citation>
    <scope>NUCLEOTIDE SEQUENCE [LARGE SCALE GENOMIC DNA]</scope>
    <source>
        <strain evidence="8 9">DHS C013</strain>
    </source>
</reference>
<keyword evidence="2" id="KW-1003">Cell membrane</keyword>
<dbReference type="AlphaFoldDB" id="A0A1B2HGH6"/>
<dbReference type="PANTHER" id="PTHR35007">
    <property type="entry name" value="INTEGRAL MEMBRANE PROTEIN-RELATED"/>
    <property type="match status" value="1"/>
</dbReference>
<dbReference type="InterPro" id="IPR018076">
    <property type="entry name" value="T2SS_GspF_dom"/>
</dbReference>
<evidence type="ECO:0000256" key="5">
    <source>
        <dbReference type="ARBA" id="ARBA00023136"/>
    </source>
</evidence>
<proteinExistence type="predicted"/>
<dbReference type="PANTHER" id="PTHR35007:SF4">
    <property type="entry name" value="CONSERVED TRANSMEMBRANE PROTEIN-RELATED"/>
    <property type="match status" value="1"/>
</dbReference>
<accession>A0A1B2HGH6</accession>